<dbReference type="Gene3D" id="2.60.40.10">
    <property type="entry name" value="Immunoglobulins"/>
    <property type="match status" value="2"/>
</dbReference>
<comment type="caution">
    <text evidence="8">The sequence shown here is derived from an EMBL/GenBank/DDBJ whole genome shotgun (WGS) entry which is preliminary data.</text>
</comment>
<dbReference type="EMBL" id="LMWY01000011">
    <property type="protein sequence ID" value="KUO04676.1"/>
    <property type="molecule type" value="Genomic_DNA"/>
</dbReference>
<evidence type="ECO:0000256" key="1">
    <source>
        <dbReference type="ARBA" id="ARBA00007257"/>
    </source>
</evidence>
<organism evidence="8 9">
    <name type="scientific">Streptomyces caeruleatus</name>
    <dbReference type="NCBI Taxonomy" id="661399"/>
    <lineage>
        <taxon>Bacteria</taxon>
        <taxon>Bacillati</taxon>
        <taxon>Actinomycetota</taxon>
        <taxon>Actinomycetes</taxon>
        <taxon>Kitasatosporales</taxon>
        <taxon>Streptomycetaceae</taxon>
        <taxon>Streptomyces</taxon>
    </lineage>
</organism>
<evidence type="ECO:0000256" key="3">
    <source>
        <dbReference type="ARBA" id="ARBA00022729"/>
    </source>
</evidence>
<feature type="compositionally biased region" description="Low complexity" evidence="4">
    <location>
        <begin position="232"/>
        <end position="278"/>
    </location>
</feature>
<dbReference type="GO" id="GO:0005975">
    <property type="term" value="P:carbohydrate metabolic process"/>
    <property type="evidence" value="ECO:0007669"/>
    <property type="project" value="UniProtKB-ARBA"/>
</dbReference>
<evidence type="ECO:0000259" key="7">
    <source>
        <dbReference type="Pfam" id="PF17802"/>
    </source>
</evidence>
<evidence type="ECO:0000313" key="9">
    <source>
        <dbReference type="Proteomes" id="UP000053429"/>
    </source>
</evidence>
<dbReference type="InterPro" id="IPR013783">
    <property type="entry name" value="Ig-like_fold"/>
</dbReference>
<dbReference type="AlphaFoldDB" id="A0A101U5P0"/>
<feature type="domain" description="SpaA-like prealbumin fold" evidence="7">
    <location>
        <begin position="144"/>
        <end position="232"/>
    </location>
</feature>
<feature type="region of interest" description="Disordered" evidence="4">
    <location>
        <begin position="231"/>
        <end position="296"/>
    </location>
</feature>
<sequence length="341" mass="33991">MHTPSARYLPSAALTVAATVTGSLIWAPAAFAQTPDQSPAASTMPTSRAAAEGGGVAILKKDAGGDVLAGASFTLYDSTGKEAGSGKTDAQGQLIFQDLAPGVYRLKEVSSGSPLHDVVADQDVIVTPGAVAPLTVIDPFKPAEVTLKAKDDKSGKLLVGATVNIGSGDKTILTLTTGSDGTASAQLPINSRTGSDFWLQQTAAPAGYALYKPSKSFTANPGDPVIVTVTNAKKTSSTTPAPTSSAKPSDEPTTVPTTPGTTTPAQGNSTASSSSAPSETLAGDETAPSSTAPTATGALAHTGADATPWLFGGAGILLAAGAGAVFAARRRTEDDGHSIQD</sequence>
<comment type="similarity">
    <text evidence="1">Belongs to the serine-aspartate repeat-containing protein (SDr) family.</text>
</comment>
<feature type="compositionally biased region" description="Low complexity" evidence="4">
    <location>
        <begin position="286"/>
        <end position="296"/>
    </location>
</feature>
<evidence type="ECO:0000256" key="5">
    <source>
        <dbReference type="SAM" id="Phobius"/>
    </source>
</evidence>
<keyword evidence="5" id="KW-0472">Membrane</keyword>
<keyword evidence="3 6" id="KW-0732">Signal</keyword>
<feature type="signal peptide" evidence="6">
    <location>
        <begin position="1"/>
        <end position="32"/>
    </location>
</feature>
<evidence type="ECO:0000313" key="8">
    <source>
        <dbReference type="EMBL" id="KUO04676.1"/>
    </source>
</evidence>
<accession>A0A101U5P0</accession>
<protein>
    <recommendedName>
        <fullName evidence="7">SpaA-like prealbumin fold domain-containing protein</fullName>
    </recommendedName>
</protein>
<evidence type="ECO:0000256" key="6">
    <source>
        <dbReference type="SAM" id="SignalP"/>
    </source>
</evidence>
<proteinExistence type="inferred from homology"/>
<feature type="chain" id="PRO_5007107650" description="SpaA-like prealbumin fold domain-containing protein" evidence="6">
    <location>
        <begin position="33"/>
        <end position="341"/>
    </location>
</feature>
<keyword evidence="5" id="KW-0812">Transmembrane</keyword>
<dbReference type="SUPFAM" id="SSF49478">
    <property type="entry name" value="Cna protein B-type domain"/>
    <property type="match status" value="1"/>
</dbReference>
<evidence type="ECO:0000256" key="4">
    <source>
        <dbReference type="SAM" id="MobiDB-lite"/>
    </source>
</evidence>
<keyword evidence="9" id="KW-1185">Reference proteome</keyword>
<name>A0A101U5P0_9ACTN</name>
<keyword evidence="2" id="KW-0964">Secreted</keyword>
<feature type="domain" description="SpaA-like prealbumin fold" evidence="7">
    <location>
        <begin position="55"/>
        <end position="110"/>
    </location>
</feature>
<evidence type="ECO:0000256" key="2">
    <source>
        <dbReference type="ARBA" id="ARBA00022525"/>
    </source>
</evidence>
<reference evidence="8 9" key="1">
    <citation type="submission" date="2015-10" db="EMBL/GenBank/DDBJ databases">
        <title>Draft genome sequence of Streptomyces caeruleatus NRRL B-24802, type strain for the species Streptomyces caeruleatus.</title>
        <authorList>
            <person name="Ruckert C."/>
            <person name="Winkler A."/>
            <person name="Kalinowski J."/>
            <person name="Kampfer P."/>
            <person name="Glaeser S."/>
        </authorList>
    </citation>
    <scope>NUCLEOTIDE SEQUENCE [LARGE SCALE GENOMIC DNA]</scope>
    <source>
        <strain evidence="8 9">NRRL B-24802</strain>
    </source>
</reference>
<dbReference type="STRING" id="661399.AQJ67_10200"/>
<dbReference type="PANTHER" id="PTHR36108">
    <property type="entry name" value="COLOSSIN-B-RELATED"/>
    <property type="match status" value="1"/>
</dbReference>
<dbReference type="Proteomes" id="UP000053429">
    <property type="component" value="Unassembled WGS sequence"/>
</dbReference>
<dbReference type="NCBIfam" id="TIGR01167">
    <property type="entry name" value="LPXTG_anchor"/>
    <property type="match status" value="1"/>
</dbReference>
<dbReference type="PANTHER" id="PTHR36108:SF13">
    <property type="entry name" value="COLOSSIN-B-RELATED"/>
    <property type="match status" value="1"/>
</dbReference>
<dbReference type="InterPro" id="IPR041033">
    <property type="entry name" value="SpaA_PFL_dom_1"/>
</dbReference>
<feature type="transmembrane region" description="Helical" evidence="5">
    <location>
        <begin position="309"/>
        <end position="328"/>
    </location>
</feature>
<gene>
    <name evidence="8" type="ORF">AQJ67_10200</name>
</gene>
<dbReference type="NCBIfam" id="NF041528">
    <property type="entry name" value="strep_LAETG"/>
    <property type="match status" value="1"/>
</dbReference>
<keyword evidence="5" id="KW-1133">Transmembrane helix</keyword>
<dbReference type="Pfam" id="PF17802">
    <property type="entry name" value="SpaA"/>
    <property type="match status" value="2"/>
</dbReference>